<evidence type="ECO:0000256" key="4">
    <source>
        <dbReference type="ARBA" id="ARBA00022723"/>
    </source>
</evidence>
<organism evidence="9 10">
    <name type="scientific">Abyssibacter profundi</name>
    <dbReference type="NCBI Taxonomy" id="2182787"/>
    <lineage>
        <taxon>Bacteria</taxon>
        <taxon>Pseudomonadati</taxon>
        <taxon>Pseudomonadota</taxon>
        <taxon>Gammaproteobacteria</taxon>
        <taxon>Chromatiales</taxon>
        <taxon>Oceanococcaceae</taxon>
        <taxon>Abyssibacter</taxon>
    </lineage>
</organism>
<keyword evidence="6" id="KW-0460">Magnesium</keyword>
<comment type="similarity">
    <text evidence="3">Belongs to the Nudix hydrolase family. PCD1 subfamily.</text>
</comment>
<dbReference type="Pfam" id="PF00293">
    <property type="entry name" value="NUDIX"/>
    <property type="match status" value="1"/>
</dbReference>
<comment type="cofactor">
    <cofactor evidence="2">
        <name>Mg(2+)</name>
        <dbReference type="ChEBI" id="CHEBI:18420"/>
    </cofactor>
</comment>
<dbReference type="AlphaFoldDB" id="A0A363UPT8"/>
<dbReference type="CDD" id="cd03426">
    <property type="entry name" value="NUDIX_CoAse_Nudt7"/>
    <property type="match status" value="1"/>
</dbReference>
<sequence>MWNGSRTVTLKVAVADAAIRPVPDPLVRVRRALASTSAMPPRPVTRLDLPLGIDRILGPHWQKSLRPAAVLVGILDRSDGPHVLLTQRSERLRDHAGQISFPGGRIEDGDATTAHAALREADEEIGLNPQASEVIGYLDDYPTVTRFCVTPVVAQVDGTASYEPDGVEVDAVFEVPLIHVLDLSRYRRKSVGRMGVEIPYYELMWQDWRIWGATAGMLHNLATRVAESHA</sequence>
<comment type="caution">
    <text evidence="9">The sequence shown here is derived from an EMBL/GenBank/DDBJ whole genome shotgun (WGS) entry which is preliminary data.</text>
</comment>
<dbReference type="InterPro" id="IPR000086">
    <property type="entry name" value="NUDIX_hydrolase_dom"/>
</dbReference>
<evidence type="ECO:0000256" key="1">
    <source>
        <dbReference type="ARBA" id="ARBA00001936"/>
    </source>
</evidence>
<keyword evidence="10" id="KW-1185">Reference proteome</keyword>
<evidence type="ECO:0000313" key="10">
    <source>
        <dbReference type="Proteomes" id="UP000251800"/>
    </source>
</evidence>
<dbReference type="PROSITE" id="PS51462">
    <property type="entry name" value="NUDIX"/>
    <property type="match status" value="1"/>
</dbReference>
<dbReference type="NCBIfam" id="NF007980">
    <property type="entry name" value="PRK10707.1"/>
    <property type="match status" value="1"/>
</dbReference>
<dbReference type="GO" id="GO:0010945">
    <property type="term" value="F:coenzyme A diphosphatase activity"/>
    <property type="evidence" value="ECO:0007669"/>
    <property type="project" value="InterPro"/>
</dbReference>
<dbReference type="InterPro" id="IPR000059">
    <property type="entry name" value="NUDIX_hydrolase_NudL_CS"/>
</dbReference>
<accession>A0A363UPT8</accession>
<feature type="domain" description="Nudix hydrolase" evidence="8">
    <location>
        <begin position="65"/>
        <end position="197"/>
    </location>
</feature>
<evidence type="ECO:0000256" key="7">
    <source>
        <dbReference type="ARBA" id="ARBA00023211"/>
    </source>
</evidence>
<dbReference type="Gene3D" id="3.90.79.10">
    <property type="entry name" value="Nucleoside Triphosphate Pyrophosphohydrolase"/>
    <property type="match status" value="1"/>
</dbReference>
<evidence type="ECO:0000256" key="3">
    <source>
        <dbReference type="ARBA" id="ARBA00006506"/>
    </source>
</evidence>
<comment type="cofactor">
    <cofactor evidence="1">
        <name>Mn(2+)</name>
        <dbReference type="ChEBI" id="CHEBI:29035"/>
    </cofactor>
</comment>
<dbReference type="PROSITE" id="PS01293">
    <property type="entry name" value="NUDIX_COA"/>
    <property type="match status" value="1"/>
</dbReference>
<dbReference type="GO" id="GO:0030145">
    <property type="term" value="F:manganese ion binding"/>
    <property type="evidence" value="ECO:0007669"/>
    <property type="project" value="InterPro"/>
</dbReference>
<dbReference type="EMBL" id="QEQK01000002">
    <property type="protein sequence ID" value="PWN57417.1"/>
    <property type="molecule type" value="Genomic_DNA"/>
</dbReference>
<proteinExistence type="inferred from homology"/>
<gene>
    <name evidence="9" type="ORF">DEH80_02695</name>
</gene>
<keyword evidence="4" id="KW-0479">Metal-binding</keyword>
<dbReference type="PANTHER" id="PTHR12992">
    <property type="entry name" value="NUDIX HYDROLASE"/>
    <property type="match status" value="1"/>
</dbReference>
<keyword evidence="7" id="KW-0464">Manganese</keyword>
<evidence type="ECO:0000313" key="9">
    <source>
        <dbReference type="EMBL" id="PWN57417.1"/>
    </source>
</evidence>
<dbReference type="Proteomes" id="UP000251800">
    <property type="component" value="Unassembled WGS sequence"/>
</dbReference>
<reference evidence="9 10" key="1">
    <citation type="submission" date="2018-05" db="EMBL/GenBank/DDBJ databases">
        <title>Abyssibacter profundi OUC007T gen. nov., sp. nov, a marine bacterium isolated from seawater of the Mariana Trench.</title>
        <authorList>
            <person name="Zhou S."/>
        </authorList>
    </citation>
    <scope>NUCLEOTIDE SEQUENCE [LARGE SCALE GENOMIC DNA]</scope>
    <source>
        <strain evidence="9 10">OUC007</strain>
    </source>
</reference>
<evidence type="ECO:0000256" key="6">
    <source>
        <dbReference type="ARBA" id="ARBA00022842"/>
    </source>
</evidence>
<dbReference type="InterPro" id="IPR045121">
    <property type="entry name" value="CoAse"/>
</dbReference>
<protein>
    <submittedName>
        <fullName evidence="9">CoA pyrophosphatase</fullName>
    </submittedName>
</protein>
<evidence type="ECO:0000256" key="5">
    <source>
        <dbReference type="ARBA" id="ARBA00022801"/>
    </source>
</evidence>
<keyword evidence="5" id="KW-0378">Hydrolase</keyword>
<name>A0A363UPT8_9GAMM</name>
<evidence type="ECO:0000259" key="8">
    <source>
        <dbReference type="PROSITE" id="PS51462"/>
    </source>
</evidence>
<dbReference type="InterPro" id="IPR015797">
    <property type="entry name" value="NUDIX_hydrolase-like_dom_sf"/>
</dbReference>
<dbReference type="SUPFAM" id="SSF55811">
    <property type="entry name" value="Nudix"/>
    <property type="match status" value="1"/>
</dbReference>
<dbReference type="OrthoDB" id="9802805at2"/>
<dbReference type="GO" id="GO:0009132">
    <property type="term" value="P:nucleoside diphosphate metabolic process"/>
    <property type="evidence" value="ECO:0007669"/>
    <property type="project" value="InterPro"/>
</dbReference>
<dbReference type="PANTHER" id="PTHR12992:SF11">
    <property type="entry name" value="MITOCHONDRIAL COENZYME A DIPHOSPHATASE NUDT8"/>
    <property type="match status" value="1"/>
</dbReference>
<evidence type="ECO:0000256" key="2">
    <source>
        <dbReference type="ARBA" id="ARBA00001946"/>
    </source>
</evidence>
<dbReference type="GO" id="GO:0000287">
    <property type="term" value="F:magnesium ion binding"/>
    <property type="evidence" value="ECO:0007669"/>
    <property type="project" value="InterPro"/>
</dbReference>